<keyword evidence="1" id="KW-0472">Membrane</keyword>
<proteinExistence type="predicted"/>
<dbReference type="Pfam" id="PF03372">
    <property type="entry name" value="Exo_endo_phos"/>
    <property type="match status" value="1"/>
</dbReference>
<feature type="transmembrane region" description="Helical" evidence="1">
    <location>
        <begin position="5"/>
        <end position="25"/>
    </location>
</feature>
<dbReference type="RefSeq" id="WP_226747456.1">
    <property type="nucleotide sequence ID" value="NZ_JAJATZ010000002.1"/>
</dbReference>
<dbReference type="GO" id="GO:0004519">
    <property type="term" value="F:endonuclease activity"/>
    <property type="evidence" value="ECO:0007669"/>
    <property type="project" value="UniProtKB-KW"/>
</dbReference>
<protein>
    <submittedName>
        <fullName evidence="3">Endonuclease/exonuclease/phosphatase family protein</fullName>
    </submittedName>
</protein>
<feature type="transmembrane region" description="Helical" evidence="1">
    <location>
        <begin position="37"/>
        <end position="54"/>
    </location>
</feature>
<dbReference type="InterPro" id="IPR005135">
    <property type="entry name" value="Endo/exonuclease/phosphatase"/>
</dbReference>
<dbReference type="EMBL" id="JAJATZ010000002">
    <property type="protein sequence ID" value="MCB5198534.1"/>
    <property type="molecule type" value="Genomic_DNA"/>
</dbReference>
<sequence length="359" mass="39652">MRKFLIRVVGTVLFALCAATFLPLLTFDTWWIRFLDFPRLQFLAGLLISLALFVTLRRAQPSRGTILTLAGIAAIGLQVAKLWPYQPLASKMVASVLRCDADDRLRVLVTNVQVSNRNDESVLDMVRSQAPDVLVVLETSPWWDNALAPLDDQFDHIMREQPESAYYGMQIYSRHPFSQANMTYPMGVDTPMFDGQIVHPTMPVHLLGVHPRPPHQTNGGQPSTMRDATILHAAMRARETSAVSVIAGDFNLAPWEDTAQRALRIGGLLDPRAGRGPMNSYMADSDLMRWPLDQVLWQAGPGLLDMTVLPSVGSDHHPVRVDLCLSPLVDARTIPLQDGDLAAAQDTFDAARAIASPAD</sequence>
<dbReference type="InterPro" id="IPR036691">
    <property type="entry name" value="Endo/exonu/phosph_ase_sf"/>
</dbReference>
<comment type="caution">
    <text evidence="3">The sequence shown here is derived from an EMBL/GenBank/DDBJ whole genome shotgun (WGS) entry which is preliminary data.</text>
</comment>
<feature type="domain" description="Endonuclease/exonuclease/phosphatase" evidence="2">
    <location>
        <begin position="111"/>
        <end position="316"/>
    </location>
</feature>
<organism evidence="3 4">
    <name type="scientific">Loktanella gaetbuli</name>
    <dbReference type="NCBI Taxonomy" id="2881335"/>
    <lineage>
        <taxon>Bacteria</taxon>
        <taxon>Pseudomonadati</taxon>
        <taxon>Pseudomonadota</taxon>
        <taxon>Alphaproteobacteria</taxon>
        <taxon>Rhodobacterales</taxon>
        <taxon>Roseobacteraceae</taxon>
        <taxon>Loktanella</taxon>
    </lineage>
</organism>
<evidence type="ECO:0000313" key="3">
    <source>
        <dbReference type="EMBL" id="MCB5198534.1"/>
    </source>
</evidence>
<accession>A0ABS8BS19</accession>
<keyword evidence="3" id="KW-0255">Endonuclease</keyword>
<keyword evidence="3" id="KW-0540">Nuclease</keyword>
<evidence type="ECO:0000259" key="2">
    <source>
        <dbReference type="Pfam" id="PF03372"/>
    </source>
</evidence>
<name>A0ABS8BS19_9RHOB</name>
<keyword evidence="1" id="KW-0812">Transmembrane</keyword>
<keyword evidence="3" id="KW-0378">Hydrolase</keyword>
<keyword evidence="1" id="KW-1133">Transmembrane helix</keyword>
<dbReference type="Proteomes" id="UP001138961">
    <property type="component" value="Unassembled WGS sequence"/>
</dbReference>
<evidence type="ECO:0000313" key="4">
    <source>
        <dbReference type="Proteomes" id="UP001138961"/>
    </source>
</evidence>
<keyword evidence="4" id="KW-1185">Reference proteome</keyword>
<gene>
    <name evidence="3" type="ORF">LGQ03_04720</name>
</gene>
<feature type="transmembrane region" description="Helical" evidence="1">
    <location>
        <begin position="66"/>
        <end position="85"/>
    </location>
</feature>
<dbReference type="Gene3D" id="3.60.10.10">
    <property type="entry name" value="Endonuclease/exonuclease/phosphatase"/>
    <property type="match status" value="1"/>
</dbReference>
<evidence type="ECO:0000256" key="1">
    <source>
        <dbReference type="SAM" id="Phobius"/>
    </source>
</evidence>
<dbReference type="SUPFAM" id="SSF56219">
    <property type="entry name" value="DNase I-like"/>
    <property type="match status" value="1"/>
</dbReference>
<reference evidence="3" key="1">
    <citation type="submission" date="2021-10" db="EMBL/GenBank/DDBJ databases">
        <title>Loktanella gaetbuli sp. nov., isolated from a tidal flat.</title>
        <authorList>
            <person name="Park S."/>
            <person name="Yoon J.-H."/>
        </authorList>
    </citation>
    <scope>NUCLEOTIDE SEQUENCE</scope>
    <source>
        <strain evidence="3">TSTF-M6</strain>
    </source>
</reference>